<proteinExistence type="predicted"/>
<sequence length="106" mass="11586">MSLNTLLTQLGLQRHDPHSLEAQLHAMRRDVHGIRQSLSRQTGQAANHWGNQLHDIGSAVATQTSELAQLAGQEARKGAGMIRRDPVPAIALAGTALLLMRLLNRR</sequence>
<dbReference type="EMBL" id="JACIEW010000001">
    <property type="protein sequence ID" value="MBB4050460.1"/>
    <property type="molecule type" value="Genomic_DNA"/>
</dbReference>
<name>A0A7W6IIW3_9HYPH</name>
<dbReference type="AlphaFoldDB" id="A0A7W6IIW3"/>
<keyword evidence="2" id="KW-1185">Reference proteome</keyword>
<evidence type="ECO:0000313" key="2">
    <source>
        <dbReference type="Proteomes" id="UP000547011"/>
    </source>
</evidence>
<comment type="caution">
    <text evidence="1">The sequence shown here is derived from an EMBL/GenBank/DDBJ whole genome shotgun (WGS) entry which is preliminary data.</text>
</comment>
<dbReference type="Proteomes" id="UP000547011">
    <property type="component" value="Unassembled WGS sequence"/>
</dbReference>
<organism evidence="1 2">
    <name type="scientific">Devosia subaequoris</name>
    <dbReference type="NCBI Taxonomy" id="395930"/>
    <lineage>
        <taxon>Bacteria</taxon>
        <taxon>Pseudomonadati</taxon>
        <taxon>Pseudomonadota</taxon>
        <taxon>Alphaproteobacteria</taxon>
        <taxon>Hyphomicrobiales</taxon>
        <taxon>Devosiaceae</taxon>
        <taxon>Devosia</taxon>
    </lineage>
</organism>
<evidence type="ECO:0000313" key="1">
    <source>
        <dbReference type="EMBL" id="MBB4050460.1"/>
    </source>
</evidence>
<gene>
    <name evidence="1" type="ORF">GGR20_000078</name>
</gene>
<protein>
    <submittedName>
        <fullName evidence="1">Uncharacterized protein</fullName>
    </submittedName>
</protein>
<reference evidence="1 2" key="1">
    <citation type="submission" date="2020-08" db="EMBL/GenBank/DDBJ databases">
        <title>Genomic Encyclopedia of Type Strains, Phase IV (KMG-IV): sequencing the most valuable type-strain genomes for metagenomic binning, comparative biology and taxonomic classification.</title>
        <authorList>
            <person name="Goeker M."/>
        </authorList>
    </citation>
    <scope>NUCLEOTIDE SEQUENCE [LARGE SCALE GENOMIC DNA]</scope>
    <source>
        <strain evidence="1 2">DSM 23447</strain>
    </source>
</reference>
<accession>A0A7W6IIW3</accession>
<dbReference type="RefSeq" id="WP_183309278.1">
    <property type="nucleotide sequence ID" value="NZ_JACIEW010000001.1"/>
</dbReference>